<accession>A0A7R9MNY5</accession>
<name>A0A7R9MNY5_9ACAR</name>
<gene>
    <name evidence="1" type="ORF">ONB1V03_LOCUS20313</name>
    <name evidence="2" type="ORF">ONB1V03_LOCUS20346</name>
</gene>
<organism evidence="1">
    <name type="scientific">Oppiella nova</name>
    <dbReference type="NCBI Taxonomy" id="334625"/>
    <lineage>
        <taxon>Eukaryota</taxon>
        <taxon>Metazoa</taxon>
        <taxon>Ecdysozoa</taxon>
        <taxon>Arthropoda</taxon>
        <taxon>Chelicerata</taxon>
        <taxon>Arachnida</taxon>
        <taxon>Acari</taxon>
        <taxon>Acariformes</taxon>
        <taxon>Sarcoptiformes</taxon>
        <taxon>Oribatida</taxon>
        <taxon>Brachypylina</taxon>
        <taxon>Oppioidea</taxon>
        <taxon>Oppiidae</taxon>
        <taxon>Oppiella</taxon>
    </lineage>
</organism>
<dbReference type="Proteomes" id="UP000728032">
    <property type="component" value="Unassembled WGS sequence"/>
</dbReference>
<dbReference type="EMBL" id="CAJPVJ010034449">
    <property type="protein sequence ID" value="CAG2180925.1"/>
    <property type="molecule type" value="Genomic_DNA"/>
</dbReference>
<proteinExistence type="predicted"/>
<dbReference type="EMBL" id="CAJPVJ010034323">
    <property type="protein sequence ID" value="CAG2180892.1"/>
    <property type="molecule type" value="Genomic_DNA"/>
</dbReference>
<keyword evidence="3" id="KW-1185">Reference proteome</keyword>
<evidence type="ECO:0000313" key="2">
    <source>
        <dbReference type="EMBL" id="CAD7663788.1"/>
    </source>
</evidence>
<evidence type="ECO:0000313" key="3">
    <source>
        <dbReference type="Proteomes" id="UP000728032"/>
    </source>
</evidence>
<protein>
    <submittedName>
        <fullName evidence="1">Uncharacterized protein</fullName>
    </submittedName>
</protein>
<dbReference type="EMBL" id="OC949148">
    <property type="protein sequence ID" value="CAD7663755.1"/>
    <property type="molecule type" value="Genomic_DNA"/>
</dbReference>
<reference evidence="1" key="1">
    <citation type="submission" date="2020-11" db="EMBL/GenBank/DDBJ databases">
        <authorList>
            <person name="Tran Van P."/>
        </authorList>
    </citation>
    <scope>NUCLEOTIDE SEQUENCE</scope>
</reference>
<dbReference type="OrthoDB" id="5382468at2759"/>
<dbReference type="AlphaFoldDB" id="A0A7R9MNY5"/>
<feature type="non-terminal residue" evidence="1">
    <location>
        <position position="1"/>
    </location>
</feature>
<dbReference type="EMBL" id="OC949274">
    <property type="protein sequence ID" value="CAD7663788.1"/>
    <property type="molecule type" value="Genomic_DNA"/>
</dbReference>
<evidence type="ECO:0000313" key="1">
    <source>
        <dbReference type="EMBL" id="CAD7663755.1"/>
    </source>
</evidence>
<sequence>YASAVAAAQPVATYANIAGYGREYGDPYLGHSLGPVTGYGATVYRGGYSRFAPY</sequence>